<protein>
    <submittedName>
        <fullName evidence="7">RNA polymerase sigma factor</fullName>
    </submittedName>
</protein>
<evidence type="ECO:0000256" key="4">
    <source>
        <dbReference type="ARBA" id="ARBA00023125"/>
    </source>
</evidence>
<comment type="caution">
    <text evidence="7">The sequence shown here is derived from an EMBL/GenBank/DDBJ whole genome shotgun (WGS) entry which is preliminary data.</text>
</comment>
<evidence type="ECO:0000259" key="6">
    <source>
        <dbReference type="Pfam" id="PF04542"/>
    </source>
</evidence>
<feature type="domain" description="RNA polymerase sigma-70 region 2" evidence="6">
    <location>
        <begin position="23"/>
        <end position="82"/>
    </location>
</feature>
<evidence type="ECO:0000313" key="7">
    <source>
        <dbReference type="EMBL" id="MBU9736308.1"/>
    </source>
</evidence>
<dbReference type="Pfam" id="PF04542">
    <property type="entry name" value="Sigma70_r2"/>
    <property type="match status" value="1"/>
</dbReference>
<comment type="similarity">
    <text evidence="1">Belongs to the sigma-70 factor family. ECF subfamily.</text>
</comment>
<dbReference type="InterPro" id="IPR014284">
    <property type="entry name" value="RNA_pol_sigma-70_dom"/>
</dbReference>
<keyword evidence="2" id="KW-0805">Transcription regulation</keyword>
<evidence type="ECO:0000313" key="8">
    <source>
        <dbReference type="Proteomes" id="UP000712157"/>
    </source>
</evidence>
<evidence type="ECO:0000256" key="5">
    <source>
        <dbReference type="ARBA" id="ARBA00023163"/>
    </source>
</evidence>
<dbReference type="InterPro" id="IPR013324">
    <property type="entry name" value="RNA_pol_sigma_r3/r4-like"/>
</dbReference>
<name>A0A949NGC8_9FIRM</name>
<dbReference type="InterPro" id="IPR039425">
    <property type="entry name" value="RNA_pol_sigma-70-like"/>
</dbReference>
<gene>
    <name evidence="7" type="ORF">KTH89_07135</name>
</gene>
<dbReference type="InterPro" id="IPR013325">
    <property type="entry name" value="RNA_pol_sigma_r2"/>
</dbReference>
<reference evidence="7" key="1">
    <citation type="submission" date="2021-06" db="EMBL/GenBank/DDBJ databases">
        <title>Description of novel taxa of the family Lachnospiraceae.</title>
        <authorList>
            <person name="Chaplin A.V."/>
            <person name="Sokolova S.R."/>
            <person name="Pikina A.P."/>
            <person name="Korzhanova M."/>
            <person name="Belova V."/>
            <person name="Korostin D."/>
            <person name="Efimov B.A."/>
        </authorList>
    </citation>
    <scope>NUCLEOTIDE SEQUENCE</scope>
    <source>
        <strain evidence="7">ASD5720</strain>
    </source>
</reference>
<sequence length="188" mass="22508">MEDKQIIDLFWSRSERAIAETREKYEHLCMRISMNILHNMQDAEECTNDTYLRLWNVIPQERPAYFSAFLCKITRNLSLGRLKYYMAKKRKMDVLPVYEELEEALGDSCDLTERISQQELVETINAFLSKLTLEKRNIFIRRYFFFDTVPDIAAMYRMTESKVKSILSRDGKKLRLYLQERGYGDEIR</sequence>
<keyword evidence="8" id="KW-1185">Reference proteome</keyword>
<proteinExistence type="inferred from homology"/>
<keyword evidence="3" id="KW-0731">Sigma factor</keyword>
<dbReference type="AlphaFoldDB" id="A0A949NGC8"/>
<dbReference type="GO" id="GO:0016987">
    <property type="term" value="F:sigma factor activity"/>
    <property type="evidence" value="ECO:0007669"/>
    <property type="project" value="UniProtKB-KW"/>
</dbReference>
<evidence type="ECO:0000256" key="1">
    <source>
        <dbReference type="ARBA" id="ARBA00010641"/>
    </source>
</evidence>
<dbReference type="GO" id="GO:0006352">
    <property type="term" value="P:DNA-templated transcription initiation"/>
    <property type="evidence" value="ECO:0007669"/>
    <property type="project" value="InterPro"/>
</dbReference>
<evidence type="ECO:0000256" key="3">
    <source>
        <dbReference type="ARBA" id="ARBA00023082"/>
    </source>
</evidence>
<dbReference type="InterPro" id="IPR007627">
    <property type="entry name" value="RNA_pol_sigma70_r2"/>
</dbReference>
<dbReference type="Gene3D" id="1.10.1740.10">
    <property type="match status" value="1"/>
</dbReference>
<evidence type="ECO:0000256" key="2">
    <source>
        <dbReference type="ARBA" id="ARBA00023015"/>
    </source>
</evidence>
<keyword evidence="4" id="KW-0238">DNA-binding</keyword>
<dbReference type="InterPro" id="IPR036388">
    <property type="entry name" value="WH-like_DNA-bd_sf"/>
</dbReference>
<keyword evidence="5" id="KW-0804">Transcription</keyword>
<dbReference type="PANTHER" id="PTHR43133:SF8">
    <property type="entry name" value="RNA POLYMERASE SIGMA FACTOR HI_1459-RELATED"/>
    <property type="match status" value="1"/>
</dbReference>
<dbReference type="Proteomes" id="UP000712157">
    <property type="component" value="Unassembled WGS sequence"/>
</dbReference>
<organism evidence="7 8">
    <name type="scientific">Diplocloster agilis</name>
    <dbReference type="NCBI Taxonomy" id="2850323"/>
    <lineage>
        <taxon>Bacteria</taxon>
        <taxon>Bacillati</taxon>
        <taxon>Bacillota</taxon>
        <taxon>Clostridia</taxon>
        <taxon>Lachnospirales</taxon>
        <taxon>Lachnospiraceae</taxon>
        <taxon>Diplocloster</taxon>
    </lineage>
</organism>
<dbReference type="SUPFAM" id="SSF88659">
    <property type="entry name" value="Sigma3 and sigma4 domains of RNA polymerase sigma factors"/>
    <property type="match status" value="1"/>
</dbReference>
<dbReference type="Gene3D" id="1.10.10.10">
    <property type="entry name" value="Winged helix-like DNA-binding domain superfamily/Winged helix DNA-binding domain"/>
    <property type="match status" value="1"/>
</dbReference>
<dbReference type="RefSeq" id="WP_238721202.1">
    <property type="nucleotide sequence ID" value="NZ_JAHQCW010000008.1"/>
</dbReference>
<dbReference type="PANTHER" id="PTHR43133">
    <property type="entry name" value="RNA POLYMERASE ECF-TYPE SIGMA FACTO"/>
    <property type="match status" value="1"/>
</dbReference>
<dbReference type="EMBL" id="JAHQCW010000008">
    <property type="protein sequence ID" value="MBU9736308.1"/>
    <property type="molecule type" value="Genomic_DNA"/>
</dbReference>
<dbReference type="NCBIfam" id="TIGR02937">
    <property type="entry name" value="sigma70-ECF"/>
    <property type="match status" value="1"/>
</dbReference>
<dbReference type="SUPFAM" id="SSF88946">
    <property type="entry name" value="Sigma2 domain of RNA polymerase sigma factors"/>
    <property type="match status" value="1"/>
</dbReference>
<accession>A0A949NGC8</accession>
<dbReference type="GO" id="GO:0003677">
    <property type="term" value="F:DNA binding"/>
    <property type="evidence" value="ECO:0007669"/>
    <property type="project" value="UniProtKB-KW"/>
</dbReference>